<dbReference type="RefSeq" id="WP_413258732.1">
    <property type="nucleotide sequence ID" value="NZ_JBHFNS010000070.1"/>
</dbReference>
<proteinExistence type="predicted"/>
<dbReference type="Proteomes" id="UP001576776">
    <property type="component" value="Unassembled WGS sequence"/>
</dbReference>
<protein>
    <recommendedName>
        <fullName evidence="3">DUF4351 domain-containing protein</fullName>
    </recommendedName>
</protein>
<gene>
    <name evidence="1" type="ORF">ACE1B6_18525</name>
</gene>
<reference evidence="1 2" key="1">
    <citation type="submission" date="2024-09" db="EMBL/GenBank/DDBJ databases">
        <title>Floridaenema gen nov. (Aerosakkonemataceae, Aerosakkonematales ord. nov., Cyanobacteria) from benthic tropical and subtropical fresh waters, with the description of four new species.</title>
        <authorList>
            <person name="Moretto J.A."/>
            <person name="Berthold D.E."/>
            <person name="Lefler F.W."/>
            <person name="Huang I.-S."/>
            <person name="Laughinghouse H. IV."/>
        </authorList>
    </citation>
    <scope>NUCLEOTIDE SEQUENCE [LARGE SCALE GENOMIC DNA]</scope>
    <source>
        <strain evidence="1 2">BLCC-F154</strain>
    </source>
</reference>
<name>A0ABV4YEI5_9CYAN</name>
<dbReference type="EMBL" id="JBHFNS010000070">
    <property type="protein sequence ID" value="MFB2937247.1"/>
    <property type="molecule type" value="Genomic_DNA"/>
</dbReference>
<accession>A0ABV4YEI5</accession>
<evidence type="ECO:0008006" key="3">
    <source>
        <dbReference type="Google" id="ProtNLM"/>
    </source>
</evidence>
<organism evidence="1 2">
    <name type="scientific">Floridaenema fluviatile BLCC-F154</name>
    <dbReference type="NCBI Taxonomy" id="3153640"/>
    <lineage>
        <taxon>Bacteria</taxon>
        <taxon>Bacillati</taxon>
        <taxon>Cyanobacteriota</taxon>
        <taxon>Cyanophyceae</taxon>
        <taxon>Oscillatoriophycideae</taxon>
        <taxon>Aerosakkonematales</taxon>
        <taxon>Aerosakkonemataceae</taxon>
        <taxon>Floridanema</taxon>
        <taxon>Floridanema fluviatile</taxon>
    </lineage>
</organism>
<sequence length="83" mass="9469">MRLRRLYQEKLEQLEQEGIQQGIPQGIQQGIRLIVENVVKARFGELDAELSALIDSMLTLPPEELAPLLLQLSREELLERFGG</sequence>
<keyword evidence="2" id="KW-1185">Reference proteome</keyword>
<comment type="caution">
    <text evidence="1">The sequence shown here is derived from an EMBL/GenBank/DDBJ whole genome shotgun (WGS) entry which is preliminary data.</text>
</comment>
<evidence type="ECO:0000313" key="2">
    <source>
        <dbReference type="Proteomes" id="UP001576776"/>
    </source>
</evidence>
<evidence type="ECO:0000313" key="1">
    <source>
        <dbReference type="EMBL" id="MFB2937247.1"/>
    </source>
</evidence>